<evidence type="ECO:0000313" key="3">
    <source>
        <dbReference type="Proteomes" id="UP000186058"/>
    </source>
</evidence>
<evidence type="ECO:0000313" key="2">
    <source>
        <dbReference type="EMBL" id="OKP81836.1"/>
    </source>
</evidence>
<keyword evidence="1" id="KW-0732">Signal</keyword>
<sequence length="99" mass="10974">MWRKYILIFTSLLVVFVMLLQPGAAHAADSGTITADSGIQEKLIEKYGLDDSKPSSQPGWGGVDIGISEPLSLVLSIFRVIINPYAWVTPGFIHYLFYQ</sequence>
<name>A0ABX3EGS9_9BACL</name>
<feature type="chain" id="PRO_5046404259" evidence="1">
    <location>
        <begin position="28"/>
        <end position="99"/>
    </location>
</feature>
<dbReference type="Proteomes" id="UP000186058">
    <property type="component" value="Unassembled WGS sequence"/>
</dbReference>
<reference evidence="2 3" key="1">
    <citation type="submission" date="2016-03" db="EMBL/GenBank/DDBJ databases">
        <authorList>
            <person name="Sant'Anna F.H."/>
            <person name="Ambrosini A."/>
            <person name="Souza R."/>
            <person name="Bach E."/>
            <person name="Fernandes G."/>
            <person name="Balsanelli E."/>
            <person name="Baura V.A."/>
            <person name="Souza E.M."/>
            <person name="Passaglia L."/>
        </authorList>
    </citation>
    <scope>NUCLEOTIDE SEQUENCE [LARGE SCALE GENOMIC DNA]</scope>
    <source>
        <strain evidence="2 3">P26E</strain>
    </source>
</reference>
<dbReference type="RefSeq" id="WP_074108848.1">
    <property type="nucleotide sequence ID" value="NZ_LVWI01000071.1"/>
</dbReference>
<dbReference type="EMBL" id="LVWI01000071">
    <property type="protein sequence ID" value="OKP81836.1"/>
    <property type="molecule type" value="Genomic_DNA"/>
</dbReference>
<evidence type="ECO:0000256" key="1">
    <source>
        <dbReference type="SAM" id="SignalP"/>
    </source>
</evidence>
<comment type="caution">
    <text evidence="2">The sequence shown here is derived from an EMBL/GenBank/DDBJ whole genome shotgun (WGS) entry which is preliminary data.</text>
</comment>
<organism evidence="2 3">
    <name type="scientific">Paenibacillus helianthi</name>
    <dbReference type="NCBI Taxonomy" id="1349432"/>
    <lineage>
        <taxon>Bacteria</taxon>
        <taxon>Bacillati</taxon>
        <taxon>Bacillota</taxon>
        <taxon>Bacilli</taxon>
        <taxon>Bacillales</taxon>
        <taxon>Paenibacillaceae</taxon>
        <taxon>Paenibacillus</taxon>
    </lineage>
</organism>
<keyword evidence="3" id="KW-1185">Reference proteome</keyword>
<accession>A0ABX3EGS9</accession>
<protein>
    <submittedName>
        <fullName evidence="2">Uncharacterized protein</fullName>
    </submittedName>
</protein>
<proteinExistence type="predicted"/>
<feature type="signal peptide" evidence="1">
    <location>
        <begin position="1"/>
        <end position="27"/>
    </location>
</feature>
<gene>
    <name evidence="2" type="ORF">A3844_24950</name>
</gene>